<name>A0AAE4C999_9ACTN</name>
<keyword evidence="4" id="KW-1185">Reference proteome</keyword>
<evidence type="ECO:0000256" key="1">
    <source>
        <dbReference type="SAM" id="MobiDB-lite"/>
    </source>
</evidence>
<feature type="region of interest" description="Disordered" evidence="1">
    <location>
        <begin position="1"/>
        <end position="22"/>
    </location>
</feature>
<feature type="compositionally biased region" description="Low complexity" evidence="1">
    <location>
        <begin position="77"/>
        <end position="134"/>
    </location>
</feature>
<dbReference type="AlphaFoldDB" id="A0AAE4C999"/>
<keyword evidence="2" id="KW-1133">Transmembrane helix</keyword>
<dbReference type="EMBL" id="JAVDYB010000001">
    <property type="protein sequence ID" value="MDR7275833.1"/>
    <property type="molecule type" value="Genomic_DNA"/>
</dbReference>
<dbReference type="Proteomes" id="UP001183643">
    <property type="component" value="Unassembled WGS sequence"/>
</dbReference>
<accession>A0AAE4C999</accession>
<evidence type="ECO:0000313" key="4">
    <source>
        <dbReference type="Proteomes" id="UP001183643"/>
    </source>
</evidence>
<organism evidence="3 4">
    <name type="scientific">Catenuloplanes atrovinosus</name>
    <dbReference type="NCBI Taxonomy" id="137266"/>
    <lineage>
        <taxon>Bacteria</taxon>
        <taxon>Bacillati</taxon>
        <taxon>Actinomycetota</taxon>
        <taxon>Actinomycetes</taxon>
        <taxon>Micromonosporales</taxon>
        <taxon>Micromonosporaceae</taxon>
        <taxon>Catenuloplanes</taxon>
    </lineage>
</organism>
<evidence type="ECO:0000313" key="3">
    <source>
        <dbReference type="EMBL" id="MDR7275833.1"/>
    </source>
</evidence>
<dbReference type="RefSeq" id="WP_310367281.1">
    <property type="nucleotide sequence ID" value="NZ_JAVDYB010000001.1"/>
</dbReference>
<proteinExistence type="predicted"/>
<evidence type="ECO:0000256" key="2">
    <source>
        <dbReference type="SAM" id="Phobius"/>
    </source>
</evidence>
<feature type="transmembrane region" description="Helical" evidence="2">
    <location>
        <begin position="32"/>
        <end position="51"/>
    </location>
</feature>
<reference evidence="3" key="1">
    <citation type="submission" date="2023-07" db="EMBL/GenBank/DDBJ databases">
        <title>Sequencing the genomes of 1000 actinobacteria strains.</title>
        <authorList>
            <person name="Klenk H.-P."/>
        </authorList>
    </citation>
    <scope>NUCLEOTIDE SEQUENCE</scope>
    <source>
        <strain evidence="3">DSM 44707</strain>
    </source>
</reference>
<gene>
    <name evidence="3" type="ORF">J2S41_002611</name>
</gene>
<protein>
    <submittedName>
        <fullName evidence="3">Uncharacterized protein</fullName>
    </submittedName>
</protein>
<keyword evidence="2" id="KW-0472">Membrane</keyword>
<feature type="region of interest" description="Disordered" evidence="1">
    <location>
        <begin position="57"/>
        <end position="141"/>
    </location>
</feature>
<keyword evidence="2" id="KW-0812">Transmembrane</keyword>
<comment type="caution">
    <text evidence="3">The sequence shown here is derived from an EMBL/GenBank/DDBJ whole genome shotgun (WGS) entry which is preliminary data.</text>
</comment>
<sequence length="247" mass="24120">MTGAAPLVGRTPAPDNGSGSGAPGYTWPRRRLAAVAAAIVLLAAASLAWRAGLAPTGDHRADPATSTPPLSTPAPTPAGTGSAPSPAGSAGPSSQPATPTAGSRPTAPAAAPGKTAAPPTPTATPGGRAVAPPGDEVRTALPPSGLRIAIAADGGITQLAGQDGADVQLSRDEFAPLSEGVAPVPGSGRCADVTAWDMTPLDAQPVPHTEQSACVRTEGGVAVRVAFSFWPAGDDGDAECRVRTTVG</sequence>